<feature type="repeat" description="ANK" evidence="3">
    <location>
        <begin position="225"/>
        <end position="259"/>
    </location>
</feature>
<evidence type="ECO:0000256" key="2">
    <source>
        <dbReference type="ARBA" id="ARBA00023043"/>
    </source>
</evidence>
<proteinExistence type="predicted"/>
<feature type="region of interest" description="Disordered" evidence="4">
    <location>
        <begin position="73"/>
        <end position="94"/>
    </location>
</feature>
<dbReference type="PANTHER" id="PTHR24173">
    <property type="entry name" value="ANKYRIN REPEAT CONTAINING"/>
    <property type="match status" value="1"/>
</dbReference>
<keyword evidence="1" id="KW-0677">Repeat</keyword>
<feature type="non-terminal residue" evidence="5">
    <location>
        <position position="1"/>
    </location>
</feature>
<feature type="region of interest" description="Disordered" evidence="4">
    <location>
        <begin position="29"/>
        <end position="57"/>
    </location>
</feature>
<evidence type="ECO:0000256" key="1">
    <source>
        <dbReference type="ARBA" id="ARBA00022737"/>
    </source>
</evidence>
<organism evidence="5 6">
    <name type="scientific">Psylliodes chrysocephalus</name>
    <dbReference type="NCBI Taxonomy" id="3402493"/>
    <lineage>
        <taxon>Eukaryota</taxon>
        <taxon>Metazoa</taxon>
        <taxon>Ecdysozoa</taxon>
        <taxon>Arthropoda</taxon>
        <taxon>Hexapoda</taxon>
        <taxon>Insecta</taxon>
        <taxon>Pterygota</taxon>
        <taxon>Neoptera</taxon>
        <taxon>Endopterygota</taxon>
        <taxon>Coleoptera</taxon>
        <taxon>Polyphaga</taxon>
        <taxon>Cucujiformia</taxon>
        <taxon>Chrysomeloidea</taxon>
        <taxon>Chrysomelidae</taxon>
        <taxon>Galerucinae</taxon>
        <taxon>Alticini</taxon>
        <taxon>Psylliodes</taxon>
    </lineage>
</organism>
<accession>A0A9P0D7N4</accession>
<feature type="compositionally biased region" description="Low complexity" evidence="4">
    <location>
        <begin position="430"/>
        <end position="441"/>
    </location>
</feature>
<dbReference type="OrthoDB" id="5406014at2759"/>
<dbReference type="PANTHER" id="PTHR24173:SF40">
    <property type="entry name" value="AGAP006757-PA"/>
    <property type="match status" value="1"/>
</dbReference>
<dbReference type="Pfam" id="PF12796">
    <property type="entry name" value="Ank_2"/>
    <property type="match status" value="1"/>
</dbReference>
<keyword evidence="2 3" id="KW-0040">ANK repeat</keyword>
<dbReference type="Proteomes" id="UP001153636">
    <property type="component" value="Chromosome 7"/>
</dbReference>
<dbReference type="AlphaFoldDB" id="A0A9P0D7N4"/>
<evidence type="ECO:0000313" key="6">
    <source>
        <dbReference type="Proteomes" id="UP001153636"/>
    </source>
</evidence>
<dbReference type="Gene3D" id="1.25.40.20">
    <property type="entry name" value="Ankyrin repeat-containing domain"/>
    <property type="match status" value="1"/>
</dbReference>
<dbReference type="PROSITE" id="PS50297">
    <property type="entry name" value="ANK_REP_REGION"/>
    <property type="match status" value="2"/>
</dbReference>
<protein>
    <submittedName>
        <fullName evidence="5">Uncharacterized protein</fullName>
    </submittedName>
</protein>
<sequence length="476" mass="51548">QPRRVRFTLPTTDGVSRTISTTCTVPPPIFSSTTTTSSSSISHSDKYTTLPRRQNNSNSVVVLDKKPRDGFSRFSRRSESCDKRRDGSCSEKQRRDVGVHDDYASFLNGSTASVLVTASPGVRNRVHPTGRYLRGTLSPTANALPHAAASPECQALLRAARDGDDHLLRDLLRTALDDGIAEADLNAVDSSGRTILSYIASNGSIDLLEQILHLPGLDPNKPDNEGNSPLHFAAQAGQIECLNCMLSRCRGIEIDARNNLGFTPLMKAALQGRNKCAKLLLFGGANPTLRDNGRGFRADQWARFCGRYVCADVIEKHARQRLLERSTSYGNWGGDNELGARVLMGKVIPIPIIPQQQSQGLKSKLRRVFRTSSSPTQDTFSSARLVTQLTSAALCASSPVLPSGPTCPPVVKSLIRPLTVPRLQITLVNNNADLPNNNNNNGVAKSQKGNAHVSATEGKEEAPTGVIKPARSKKKK</sequence>
<dbReference type="InterPro" id="IPR002110">
    <property type="entry name" value="Ankyrin_rpt"/>
</dbReference>
<evidence type="ECO:0000313" key="5">
    <source>
        <dbReference type="EMBL" id="CAH1113051.1"/>
    </source>
</evidence>
<keyword evidence="6" id="KW-1185">Reference proteome</keyword>
<dbReference type="SMART" id="SM00248">
    <property type="entry name" value="ANK"/>
    <property type="match status" value="3"/>
</dbReference>
<feature type="region of interest" description="Disordered" evidence="4">
    <location>
        <begin position="430"/>
        <end position="476"/>
    </location>
</feature>
<evidence type="ECO:0000256" key="4">
    <source>
        <dbReference type="SAM" id="MobiDB-lite"/>
    </source>
</evidence>
<feature type="repeat" description="ANK" evidence="3">
    <location>
        <begin position="260"/>
        <end position="292"/>
    </location>
</feature>
<feature type="compositionally biased region" description="Low complexity" evidence="4">
    <location>
        <begin position="31"/>
        <end position="42"/>
    </location>
</feature>
<evidence type="ECO:0000256" key="3">
    <source>
        <dbReference type="PROSITE-ProRule" id="PRU00023"/>
    </source>
</evidence>
<dbReference type="InterPro" id="IPR036770">
    <property type="entry name" value="Ankyrin_rpt-contain_sf"/>
</dbReference>
<dbReference type="EMBL" id="OV651819">
    <property type="protein sequence ID" value="CAH1113051.1"/>
    <property type="molecule type" value="Genomic_DNA"/>
</dbReference>
<gene>
    <name evidence="5" type="ORF">PSYICH_LOCUS13430</name>
</gene>
<dbReference type="SUPFAM" id="SSF48403">
    <property type="entry name" value="Ankyrin repeat"/>
    <property type="match status" value="1"/>
</dbReference>
<dbReference type="PROSITE" id="PS50088">
    <property type="entry name" value="ANK_REPEAT"/>
    <property type="match status" value="2"/>
</dbReference>
<reference evidence="5" key="1">
    <citation type="submission" date="2022-01" db="EMBL/GenBank/DDBJ databases">
        <authorList>
            <person name="King R."/>
        </authorList>
    </citation>
    <scope>NUCLEOTIDE SEQUENCE</scope>
</reference>
<name>A0A9P0D7N4_9CUCU</name>